<organism evidence="3 4">
    <name type="scientific">Dreissena polymorpha</name>
    <name type="common">Zebra mussel</name>
    <name type="synonym">Mytilus polymorpha</name>
    <dbReference type="NCBI Taxonomy" id="45954"/>
    <lineage>
        <taxon>Eukaryota</taxon>
        <taxon>Metazoa</taxon>
        <taxon>Spiralia</taxon>
        <taxon>Lophotrochozoa</taxon>
        <taxon>Mollusca</taxon>
        <taxon>Bivalvia</taxon>
        <taxon>Autobranchia</taxon>
        <taxon>Heteroconchia</taxon>
        <taxon>Euheterodonta</taxon>
        <taxon>Imparidentia</taxon>
        <taxon>Neoheterodontei</taxon>
        <taxon>Myida</taxon>
        <taxon>Dreissenoidea</taxon>
        <taxon>Dreissenidae</taxon>
        <taxon>Dreissena</taxon>
    </lineage>
</organism>
<keyword evidence="1" id="KW-0175">Coiled coil</keyword>
<reference evidence="3" key="1">
    <citation type="journal article" date="2019" name="bioRxiv">
        <title>The Genome of the Zebra Mussel, Dreissena polymorpha: A Resource for Invasive Species Research.</title>
        <authorList>
            <person name="McCartney M.A."/>
            <person name="Auch B."/>
            <person name="Kono T."/>
            <person name="Mallez S."/>
            <person name="Zhang Y."/>
            <person name="Obille A."/>
            <person name="Becker A."/>
            <person name="Abrahante J.E."/>
            <person name="Garbe J."/>
            <person name="Badalamenti J.P."/>
            <person name="Herman A."/>
            <person name="Mangelson H."/>
            <person name="Liachko I."/>
            <person name="Sullivan S."/>
            <person name="Sone E.D."/>
            <person name="Koren S."/>
            <person name="Silverstein K.A.T."/>
            <person name="Beckman K.B."/>
            <person name="Gohl D.M."/>
        </authorList>
    </citation>
    <scope>NUCLEOTIDE SEQUENCE</scope>
    <source>
        <strain evidence="3">Duluth1</strain>
        <tissue evidence="3">Whole animal</tissue>
    </source>
</reference>
<proteinExistence type="predicted"/>
<feature type="compositionally biased region" description="Basic and acidic residues" evidence="2">
    <location>
        <begin position="59"/>
        <end position="109"/>
    </location>
</feature>
<evidence type="ECO:0000313" key="3">
    <source>
        <dbReference type="EMBL" id="KAH3697548.1"/>
    </source>
</evidence>
<feature type="region of interest" description="Disordered" evidence="2">
    <location>
        <begin position="54"/>
        <end position="109"/>
    </location>
</feature>
<dbReference type="EMBL" id="JAIWYP010000016">
    <property type="protein sequence ID" value="KAH3697548.1"/>
    <property type="molecule type" value="Genomic_DNA"/>
</dbReference>
<feature type="coiled-coil region" evidence="1">
    <location>
        <begin position="123"/>
        <end position="157"/>
    </location>
</feature>
<evidence type="ECO:0000256" key="1">
    <source>
        <dbReference type="SAM" id="Coils"/>
    </source>
</evidence>
<accession>A0A9D3YBX7</accession>
<keyword evidence="4" id="KW-1185">Reference proteome</keyword>
<evidence type="ECO:0000256" key="2">
    <source>
        <dbReference type="SAM" id="MobiDB-lite"/>
    </source>
</evidence>
<protein>
    <submittedName>
        <fullName evidence="3">Uncharacterized protein</fullName>
    </submittedName>
</protein>
<comment type="caution">
    <text evidence="3">The sequence shown here is derived from an EMBL/GenBank/DDBJ whole genome shotgun (WGS) entry which is preliminary data.</text>
</comment>
<gene>
    <name evidence="3" type="ORF">DPMN_085051</name>
</gene>
<name>A0A9D3YBX7_DREPO</name>
<sequence length="183" mass="20555">MRHPTTGGGDAVQLTSSEEVLASTMQGHPVVQGLTGGVDSDVVASQTRIWALATGSNPEQKEQMTVDTQLENKNDLENDGKEHGEKEGRTEPVERGLKRKESFSKKSDKRRTITESSIDCLTSEDLRVDIKKINIEIEKLNHEIEKIILEKQLVKLKIKNEENYAIYLQSKTMYYNAKVLGNL</sequence>
<dbReference type="Proteomes" id="UP000828390">
    <property type="component" value="Unassembled WGS sequence"/>
</dbReference>
<evidence type="ECO:0000313" key="4">
    <source>
        <dbReference type="Proteomes" id="UP000828390"/>
    </source>
</evidence>
<reference evidence="3" key="2">
    <citation type="submission" date="2020-11" db="EMBL/GenBank/DDBJ databases">
        <authorList>
            <person name="McCartney M.A."/>
            <person name="Auch B."/>
            <person name="Kono T."/>
            <person name="Mallez S."/>
            <person name="Becker A."/>
            <person name="Gohl D.M."/>
            <person name="Silverstein K.A.T."/>
            <person name="Koren S."/>
            <person name="Bechman K.B."/>
            <person name="Herman A."/>
            <person name="Abrahante J.E."/>
            <person name="Garbe J."/>
        </authorList>
    </citation>
    <scope>NUCLEOTIDE SEQUENCE</scope>
    <source>
        <strain evidence="3">Duluth1</strain>
        <tissue evidence="3">Whole animal</tissue>
    </source>
</reference>
<dbReference type="AlphaFoldDB" id="A0A9D3YBX7"/>